<proteinExistence type="predicted"/>
<evidence type="ECO:0000256" key="2">
    <source>
        <dbReference type="ARBA" id="ARBA00022741"/>
    </source>
</evidence>
<keyword evidence="3" id="KW-0067">ATP-binding</keyword>
<dbReference type="Gene3D" id="3.40.50.620">
    <property type="entry name" value="HUPs"/>
    <property type="match status" value="1"/>
</dbReference>
<reference evidence="5 6" key="1">
    <citation type="journal article" date="2015" name="Appl. Environ. Microbiol.">
        <title>The Geoglobus acetivorans genome: Fe(III) reduction, acetate utilization, autotrophic growth, and degradation of aromatic compounds in a hyperthermophilic archaeon.</title>
        <authorList>
            <person name="Mardanov A.V."/>
            <person name="Slododkina G.B."/>
            <person name="Slobodkin A.I."/>
            <person name="Beletsky A.V."/>
            <person name="Gavrilov S.N."/>
            <person name="Kublanov I.V."/>
            <person name="Bonch-Osmolovskaya E.A."/>
            <person name="Skryabin K.G."/>
            <person name="Ravin N.V."/>
        </authorList>
    </citation>
    <scope>NUCLEOTIDE SEQUENCE [LARGE SCALE GENOMIC DNA]</scope>
    <source>
        <strain evidence="5 6">SBH6</strain>
    </source>
</reference>
<dbReference type="eggNOG" id="arCOG00071">
    <property type="taxonomic scope" value="Archaea"/>
</dbReference>
<gene>
    <name evidence="5" type="ORF">GACE_0753</name>
</gene>
<dbReference type="Pfam" id="PF00733">
    <property type="entry name" value="Asn_synthase"/>
    <property type="match status" value="2"/>
</dbReference>
<evidence type="ECO:0000256" key="1">
    <source>
        <dbReference type="ARBA" id="ARBA00022598"/>
    </source>
</evidence>
<feature type="domain" description="Asparagine synthetase" evidence="4">
    <location>
        <begin position="149"/>
        <end position="262"/>
    </location>
</feature>
<feature type="domain" description="Asparagine synthetase" evidence="4">
    <location>
        <begin position="266"/>
        <end position="365"/>
    </location>
</feature>
<dbReference type="InterPro" id="IPR050795">
    <property type="entry name" value="Asn_Synthetase"/>
</dbReference>
<dbReference type="PANTHER" id="PTHR11772">
    <property type="entry name" value="ASPARAGINE SYNTHETASE"/>
    <property type="match status" value="1"/>
</dbReference>
<dbReference type="GO" id="GO:0006529">
    <property type="term" value="P:asparagine biosynthetic process"/>
    <property type="evidence" value="ECO:0007669"/>
    <property type="project" value="InterPro"/>
</dbReference>
<sequence length="388" mass="44083">MSIVISPTIQNGKLSGLGVEQRYPTKQLGLSFYDGVENSEINRDIVKNHRGLFYAVSFKSDRVILTRDILGSKPLYYNDHLAVSNFKKFVPEFREVLPGEYLELGYDGEVIFQEITEFFEVIKPGEFDKPVIEERIIESLEKKKFGNACLSFSGGIDSSFLAYFYDVPLIAVTASRAEEKRIKDAARLLGKDVDIFRFDLDTLKNTLPAVITAIETSNPLQVSIALPIYLSMNYAKSLGFTEIVFGQGADELFGGYKRYENLIGKSLEKALLEDILNIGDNNLVRDAKLSYINEMRLHTPYLDFDIIESALSIPVELKIHREGGKVIRKYFLREIARKYIPAELAYASKKAIQYSTNTYKMLEKVAKAYKTELGEFLRGMYGDQTELH</sequence>
<accession>A0A0A7GFX3</accession>
<keyword evidence="1" id="KW-0436">Ligase</keyword>
<dbReference type="SUPFAM" id="SSF56235">
    <property type="entry name" value="N-terminal nucleophile aminohydrolases (Ntn hydrolases)"/>
    <property type="match status" value="1"/>
</dbReference>
<dbReference type="GO" id="GO:0004066">
    <property type="term" value="F:asparagine synthase (glutamine-hydrolyzing) activity"/>
    <property type="evidence" value="ECO:0007669"/>
    <property type="project" value="InterPro"/>
</dbReference>
<evidence type="ECO:0000313" key="6">
    <source>
        <dbReference type="Proteomes" id="UP000030624"/>
    </source>
</evidence>
<name>A0A0A7GFX3_GEOAI</name>
<dbReference type="InterPro" id="IPR029055">
    <property type="entry name" value="Ntn_hydrolases_N"/>
</dbReference>
<dbReference type="InterPro" id="IPR001962">
    <property type="entry name" value="Asn_synthase"/>
</dbReference>
<dbReference type="HOGENOM" id="CLU_014658_4_0_2"/>
<dbReference type="STRING" id="565033.GACE_0753"/>
<dbReference type="GeneID" id="24797351"/>
<dbReference type="AlphaFoldDB" id="A0A0A7GFX3"/>
<evidence type="ECO:0000259" key="4">
    <source>
        <dbReference type="Pfam" id="PF00733"/>
    </source>
</evidence>
<evidence type="ECO:0000256" key="3">
    <source>
        <dbReference type="ARBA" id="ARBA00022840"/>
    </source>
</evidence>
<evidence type="ECO:0000313" key="5">
    <source>
        <dbReference type="EMBL" id="AIY89802.1"/>
    </source>
</evidence>
<dbReference type="CDD" id="cd01991">
    <property type="entry name" value="Asn_synthase_B_C"/>
    <property type="match status" value="1"/>
</dbReference>
<dbReference type="RefSeq" id="WP_048091296.1">
    <property type="nucleotide sequence ID" value="NZ_CP009552.1"/>
</dbReference>
<protein>
    <submittedName>
        <fullName evidence="5">Asparagine synthetase [glutamine-hydrolyzing]</fullName>
    </submittedName>
</protein>
<dbReference type="SUPFAM" id="SSF52402">
    <property type="entry name" value="Adenine nucleotide alpha hydrolases-like"/>
    <property type="match status" value="1"/>
</dbReference>
<dbReference type="GO" id="GO:0005829">
    <property type="term" value="C:cytosol"/>
    <property type="evidence" value="ECO:0007669"/>
    <property type="project" value="TreeGrafter"/>
</dbReference>
<organism evidence="5 6">
    <name type="scientific">Geoglobus acetivorans</name>
    <dbReference type="NCBI Taxonomy" id="565033"/>
    <lineage>
        <taxon>Archaea</taxon>
        <taxon>Methanobacteriati</taxon>
        <taxon>Methanobacteriota</taxon>
        <taxon>Archaeoglobi</taxon>
        <taxon>Archaeoglobales</taxon>
        <taxon>Archaeoglobaceae</taxon>
        <taxon>Geoglobus</taxon>
    </lineage>
</organism>
<dbReference type="KEGG" id="gac:GACE_0753"/>
<dbReference type="InterPro" id="IPR014729">
    <property type="entry name" value="Rossmann-like_a/b/a_fold"/>
</dbReference>
<keyword evidence="2" id="KW-0547">Nucleotide-binding</keyword>
<dbReference type="Proteomes" id="UP000030624">
    <property type="component" value="Chromosome"/>
</dbReference>
<dbReference type="PANTHER" id="PTHR11772:SF2">
    <property type="entry name" value="ASPARAGINE SYNTHETASE [GLUTAMINE-HYDROLYZING]"/>
    <property type="match status" value="1"/>
</dbReference>
<dbReference type="GO" id="GO:0005524">
    <property type="term" value="F:ATP binding"/>
    <property type="evidence" value="ECO:0007669"/>
    <property type="project" value="UniProtKB-KW"/>
</dbReference>
<dbReference type="EMBL" id="CP009552">
    <property type="protein sequence ID" value="AIY89802.1"/>
    <property type="molecule type" value="Genomic_DNA"/>
</dbReference>